<dbReference type="EMBL" id="FQVW01000005">
    <property type="protein sequence ID" value="SHF78913.1"/>
    <property type="molecule type" value="Genomic_DNA"/>
</dbReference>
<evidence type="ECO:0000256" key="3">
    <source>
        <dbReference type="SAM" id="Phobius"/>
    </source>
</evidence>
<dbReference type="InterPro" id="IPR012902">
    <property type="entry name" value="N_methyl_site"/>
</dbReference>
<feature type="transmembrane region" description="Helical" evidence="3">
    <location>
        <begin position="12"/>
        <end position="36"/>
    </location>
</feature>
<keyword evidence="5" id="KW-1185">Reference proteome</keyword>
<keyword evidence="2" id="KW-0178">Competence</keyword>
<gene>
    <name evidence="4" type="ORF">SAMN05216225_100534</name>
</gene>
<dbReference type="GO" id="GO:0030420">
    <property type="term" value="P:establishment of competence for transformation"/>
    <property type="evidence" value="ECO:0007669"/>
    <property type="project" value="UniProtKB-KW"/>
</dbReference>
<evidence type="ECO:0000256" key="2">
    <source>
        <dbReference type="ARBA" id="ARBA00023287"/>
    </source>
</evidence>
<keyword evidence="3" id="KW-0812">Transmembrane</keyword>
<proteinExistence type="predicted"/>
<sequence>MYDKKNLINNYGFTLIEIIASIAILGMVIMVLLPIIPQIALWNNNADDELVASNLLGQIAYEIKNDSTVHIYSEDIQLCSNSFTTIPVENPKYNVQLKVCLEEDVELYRTYIQIFHPENNRLLSESYTYVAKNEGEDS</sequence>
<reference evidence="4 5" key="1">
    <citation type="submission" date="2016-11" db="EMBL/GenBank/DDBJ databases">
        <authorList>
            <person name="Jaros S."/>
            <person name="Januszkiewicz K."/>
            <person name="Wedrychowicz H."/>
        </authorList>
    </citation>
    <scope>NUCLEOTIDE SEQUENCE [LARGE SCALE GENOMIC DNA]</scope>
    <source>
        <strain evidence="4 5">IBRC-M 10683</strain>
    </source>
</reference>
<keyword evidence="3" id="KW-1133">Transmembrane helix</keyword>
<name>A0A1M5EI00_9BACI</name>
<evidence type="ECO:0000313" key="5">
    <source>
        <dbReference type="Proteomes" id="UP000183988"/>
    </source>
</evidence>
<comment type="subcellular location">
    <subcellularLocation>
        <location evidence="1">Cell surface</location>
    </subcellularLocation>
</comment>
<dbReference type="Proteomes" id="UP000183988">
    <property type="component" value="Unassembled WGS sequence"/>
</dbReference>
<dbReference type="STRING" id="930117.SAMN05216225_100534"/>
<dbReference type="RefSeq" id="WP_072888388.1">
    <property type="nucleotide sequence ID" value="NZ_FQVW01000005.1"/>
</dbReference>
<dbReference type="GO" id="GO:0009986">
    <property type="term" value="C:cell surface"/>
    <property type="evidence" value="ECO:0007669"/>
    <property type="project" value="UniProtKB-SubCell"/>
</dbReference>
<dbReference type="AlphaFoldDB" id="A0A1M5EI00"/>
<protein>
    <submittedName>
        <fullName evidence="4">Prepilin-type N-terminal cleavage/methylation domain-containing protein</fullName>
    </submittedName>
</protein>
<dbReference type="NCBIfam" id="TIGR02532">
    <property type="entry name" value="IV_pilin_GFxxxE"/>
    <property type="match status" value="1"/>
</dbReference>
<organism evidence="4 5">
    <name type="scientific">Ornithinibacillus halophilus</name>
    <dbReference type="NCBI Taxonomy" id="930117"/>
    <lineage>
        <taxon>Bacteria</taxon>
        <taxon>Bacillati</taxon>
        <taxon>Bacillota</taxon>
        <taxon>Bacilli</taxon>
        <taxon>Bacillales</taxon>
        <taxon>Bacillaceae</taxon>
        <taxon>Ornithinibacillus</taxon>
    </lineage>
</organism>
<dbReference type="OrthoDB" id="2704592at2"/>
<keyword evidence="3" id="KW-0472">Membrane</keyword>
<dbReference type="Pfam" id="PF07963">
    <property type="entry name" value="N_methyl"/>
    <property type="match status" value="1"/>
</dbReference>
<accession>A0A1M5EI00</accession>
<evidence type="ECO:0000313" key="4">
    <source>
        <dbReference type="EMBL" id="SHF78913.1"/>
    </source>
</evidence>
<evidence type="ECO:0000256" key="1">
    <source>
        <dbReference type="ARBA" id="ARBA00004241"/>
    </source>
</evidence>